<gene>
    <name evidence="2" type="ORF">KB893_006550</name>
    <name evidence="1" type="ORF">KB893_08585</name>
</gene>
<dbReference type="RefSeq" id="WP_211926512.1">
    <property type="nucleotide sequence ID" value="NZ_JAGQFT020000003.1"/>
</dbReference>
<evidence type="ECO:0000313" key="3">
    <source>
        <dbReference type="Proteomes" id="UP000675747"/>
    </source>
</evidence>
<keyword evidence="3" id="KW-1185">Reference proteome</keyword>
<organism evidence="1">
    <name type="scientific">Coralloluteibacterium stylophorae</name>
    <dbReference type="NCBI Taxonomy" id="1776034"/>
    <lineage>
        <taxon>Bacteria</taxon>
        <taxon>Pseudomonadati</taxon>
        <taxon>Pseudomonadota</taxon>
        <taxon>Gammaproteobacteria</taxon>
        <taxon>Lysobacterales</taxon>
        <taxon>Lysobacteraceae</taxon>
        <taxon>Coralloluteibacterium</taxon>
    </lineage>
</organism>
<dbReference type="EMBL" id="JAGQFT010000060">
    <property type="protein sequence ID" value="MBR0562571.1"/>
    <property type="molecule type" value="Genomic_DNA"/>
</dbReference>
<sequence>MARVLPLARLWQSRRTALLAFGIALAALVVAAGWFTSARAGLAQAYATAGNARQALAEARVREQEARLRVDYARSARALTAEAEALGLAPRAWGERLINVRQSQLMRADAADLLASIARTDARIFGAEAFELAVTKPEEGLFDPPAADARPVPVHLTLRGTLLFRTQDARAASPSIPELP</sequence>
<dbReference type="EMBL" id="JAGQFT020000003">
    <property type="protein sequence ID" value="MBS7456791.1"/>
    <property type="molecule type" value="Genomic_DNA"/>
</dbReference>
<evidence type="ECO:0000313" key="2">
    <source>
        <dbReference type="EMBL" id="MBS7456791.1"/>
    </source>
</evidence>
<dbReference type="PROSITE" id="PS51318">
    <property type="entry name" value="TAT"/>
    <property type="match status" value="1"/>
</dbReference>
<evidence type="ECO:0000313" key="1">
    <source>
        <dbReference type="EMBL" id="MBR0562571.1"/>
    </source>
</evidence>
<name>A0A8J7VUL9_9GAMM</name>
<protein>
    <submittedName>
        <fullName evidence="1">Uncharacterized protein</fullName>
    </submittedName>
</protein>
<proteinExistence type="predicted"/>
<reference evidence="2 3" key="1">
    <citation type="journal article" date="2021" name="Microbiol. Resour. Announc.">
        <title>Draft Genome Sequence of Coralloluteibacterium stylophorae LMG 29479T.</title>
        <authorList>
            <person name="Karlyshev A.V."/>
            <person name="Kudryashova E.B."/>
            <person name="Ariskina E.V."/>
            <person name="Conroy A.P."/>
            <person name="Abidueva E.Y."/>
        </authorList>
    </citation>
    <scope>NUCLEOTIDE SEQUENCE [LARGE SCALE GENOMIC DNA]</scope>
    <source>
        <strain evidence="2 3">LMG 29479</strain>
    </source>
</reference>
<reference evidence="1" key="2">
    <citation type="submission" date="2021-04" db="EMBL/GenBank/DDBJ databases">
        <authorList>
            <person name="Karlyshev A.V."/>
        </authorList>
    </citation>
    <scope>NUCLEOTIDE SEQUENCE</scope>
    <source>
        <strain evidence="1">LMG 29479</strain>
    </source>
</reference>
<dbReference type="Proteomes" id="UP000675747">
    <property type="component" value="Unassembled WGS sequence"/>
</dbReference>
<dbReference type="AlphaFoldDB" id="A0A8J7VUL9"/>
<dbReference type="InterPro" id="IPR006311">
    <property type="entry name" value="TAT_signal"/>
</dbReference>
<comment type="caution">
    <text evidence="1">The sequence shown here is derived from an EMBL/GenBank/DDBJ whole genome shotgun (WGS) entry which is preliminary data.</text>
</comment>
<accession>A0A8J7VUL9</accession>